<keyword evidence="9" id="KW-0106">Calcium</keyword>
<feature type="chain" id="PRO_5044697355" evidence="12">
    <location>
        <begin position="28"/>
        <end position="612"/>
    </location>
</feature>
<evidence type="ECO:0000256" key="10">
    <source>
        <dbReference type="PROSITE-ProRule" id="PRU01240"/>
    </source>
</evidence>
<evidence type="ECO:0000256" key="6">
    <source>
        <dbReference type="ARBA" id="ARBA00022723"/>
    </source>
</evidence>
<feature type="active site" description="Charge relay system" evidence="10">
    <location>
        <position position="313"/>
    </location>
</feature>
<dbReference type="InterPro" id="IPR023827">
    <property type="entry name" value="Peptidase_S8_Asp-AS"/>
</dbReference>
<organism evidence="14">
    <name type="scientific">Neobacillus citreus</name>
    <dbReference type="NCBI Taxonomy" id="2833578"/>
    <lineage>
        <taxon>Bacteria</taxon>
        <taxon>Bacillati</taxon>
        <taxon>Bacillota</taxon>
        <taxon>Bacilli</taxon>
        <taxon>Bacillales</taxon>
        <taxon>Bacillaceae</taxon>
        <taxon>Neobacillus</taxon>
    </lineage>
</organism>
<evidence type="ECO:0000256" key="5">
    <source>
        <dbReference type="ARBA" id="ARBA00022670"/>
    </source>
</evidence>
<evidence type="ECO:0000256" key="7">
    <source>
        <dbReference type="ARBA" id="ARBA00022801"/>
    </source>
</evidence>
<dbReference type="GO" id="GO:0006508">
    <property type="term" value="P:proteolysis"/>
    <property type="evidence" value="ECO:0007669"/>
    <property type="project" value="UniProtKB-KW"/>
</dbReference>
<dbReference type="PROSITE" id="PS51724">
    <property type="entry name" value="SPOR"/>
    <property type="match status" value="2"/>
</dbReference>
<evidence type="ECO:0000256" key="4">
    <source>
        <dbReference type="ARBA" id="ARBA00022525"/>
    </source>
</evidence>
<dbReference type="PRINTS" id="PR00723">
    <property type="entry name" value="SUBTILISIN"/>
</dbReference>
<dbReference type="GO" id="GO:0004252">
    <property type="term" value="F:serine-type endopeptidase activity"/>
    <property type="evidence" value="ECO:0007669"/>
    <property type="project" value="UniProtKB-UniRule"/>
</dbReference>
<dbReference type="Proteomes" id="UP000677265">
    <property type="component" value="Unassembled WGS sequence"/>
</dbReference>
<dbReference type="InterPro" id="IPR000209">
    <property type="entry name" value="Peptidase_S8/S53_dom"/>
</dbReference>
<protein>
    <submittedName>
        <fullName evidence="14">S8 family serine peptidase</fullName>
    </submittedName>
</protein>
<evidence type="ECO:0000256" key="8">
    <source>
        <dbReference type="ARBA" id="ARBA00022825"/>
    </source>
</evidence>
<dbReference type="GO" id="GO:0005576">
    <property type="term" value="C:extracellular region"/>
    <property type="evidence" value="ECO:0007669"/>
    <property type="project" value="UniProtKB-SubCell"/>
</dbReference>
<feature type="active site" description="Charge relay system" evidence="10">
    <location>
        <position position="155"/>
    </location>
</feature>
<sequence>MGKYYKIASSAVLSVLIFFAGMVPAKAAEVSEKVIVVFNNKADSSLVDQYGVVDQELDKAKAVSATVPIGAIDLLENNPNVKSVEKDTLVKINSESQEWGVQATNAPQSWSSGYTGKGVKIAVIDTGIAQHEDLTISGGVSIVNGSSSYFDNNGHGTHIAGIIGAKKNALGVVGIAPESSLYAVKVLDSKGEGYLSDVIAGIEWSIEHKMDIINLSMGSNEPSDALRNVIDNAYANGVLIVAAAGNAGTSDGTGDNVEYPARYPSVIAVSAIDANKNRADFSSTGPEVEVSAPGVSVKSTYLNNGYAYLSGTSMAAPFVSGDLALLKQAHPSMTTGELRNLLDVNTLDLGAQGKDLWFGYGLVQAPIVTQTPSPPTTSSIYRVITGGFLGEANVKQKLETLRTQTGWWATYEPLEQTAPYYRIFTGEFIGEDAVAKAMNDVQLESEMWMTYERTRPAYPTYRIVTGGFKGKENVELALAGLQRDTGWWATYEPTGQLDTYRIVTGGLGGEAQAKEALARVSARGWWATFEEYGEPVYYYRIRTGEFLDENAAKQSLTFFTKRGWWATYTPSGRVERYYCIVTGGFAGLDVAEQKAQWLSDTYGWWVSTQYVQ</sequence>
<dbReference type="SUPFAM" id="SSF54897">
    <property type="entry name" value="Protease propeptides/inhibitors"/>
    <property type="match status" value="1"/>
</dbReference>
<dbReference type="CDD" id="cd07477">
    <property type="entry name" value="Peptidases_S8_Subtilisin_subset"/>
    <property type="match status" value="1"/>
</dbReference>
<evidence type="ECO:0000256" key="3">
    <source>
        <dbReference type="ARBA" id="ARBA00011073"/>
    </source>
</evidence>
<dbReference type="InterPro" id="IPR015500">
    <property type="entry name" value="Peptidase_S8_subtilisin-rel"/>
</dbReference>
<dbReference type="RefSeq" id="WP_213144083.1">
    <property type="nucleotide sequence ID" value="NZ_JAGYPE020000022.1"/>
</dbReference>
<dbReference type="InterPro" id="IPR034202">
    <property type="entry name" value="Subtilisin_Carlsberg-like"/>
</dbReference>
<comment type="cofactor">
    <cofactor evidence="1">
        <name>Ca(2+)</name>
        <dbReference type="ChEBI" id="CHEBI:29108"/>
    </cofactor>
</comment>
<dbReference type="PROSITE" id="PS00138">
    <property type="entry name" value="SUBTILASE_SER"/>
    <property type="match status" value="1"/>
</dbReference>
<reference evidence="14" key="1">
    <citation type="submission" date="2021-05" db="EMBL/GenBank/DDBJ databases">
        <title>Novel Bacillus species.</title>
        <authorList>
            <person name="Liu G."/>
        </authorList>
    </citation>
    <scope>NUCLEOTIDE SEQUENCE</scope>
    <source>
        <strain evidence="14 16">FJAT-50051</strain>
    </source>
</reference>
<feature type="active site" description="Charge relay system" evidence="10">
    <location>
        <position position="125"/>
    </location>
</feature>
<name>A0A942YB85_9BACI</name>
<dbReference type="InterPro" id="IPR036852">
    <property type="entry name" value="Peptidase_S8/S53_dom_sf"/>
</dbReference>
<comment type="similarity">
    <text evidence="3 10 11">Belongs to the peptidase S8 family.</text>
</comment>
<evidence type="ECO:0000256" key="1">
    <source>
        <dbReference type="ARBA" id="ARBA00001913"/>
    </source>
</evidence>
<dbReference type="SUPFAM" id="SSF52743">
    <property type="entry name" value="Subtilisin-like"/>
    <property type="match status" value="1"/>
</dbReference>
<feature type="domain" description="SPOR" evidence="13">
    <location>
        <begin position="455"/>
        <end position="539"/>
    </location>
</feature>
<dbReference type="InterPro" id="IPR037045">
    <property type="entry name" value="S8pro/Inhibitor_I9_sf"/>
</dbReference>
<dbReference type="InterPro" id="IPR050131">
    <property type="entry name" value="Peptidase_S8_subtilisin-like"/>
</dbReference>
<keyword evidence="4" id="KW-0964">Secreted</keyword>
<gene>
    <name evidence="15" type="ORF">KHB02_013480</name>
    <name evidence="14" type="ORF">KHB02_22545</name>
</gene>
<evidence type="ECO:0000256" key="12">
    <source>
        <dbReference type="SAM" id="SignalP"/>
    </source>
</evidence>
<dbReference type="GO" id="GO:0042834">
    <property type="term" value="F:peptidoglycan binding"/>
    <property type="evidence" value="ECO:0007669"/>
    <property type="project" value="InterPro"/>
</dbReference>
<evidence type="ECO:0000259" key="13">
    <source>
        <dbReference type="PROSITE" id="PS51724"/>
    </source>
</evidence>
<evidence type="ECO:0000313" key="16">
    <source>
        <dbReference type="Proteomes" id="UP000677265"/>
    </source>
</evidence>
<dbReference type="Pfam" id="PF00082">
    <property type="entry name" value="Peptidase_S8"/>
    <property type="match status" value="1"/>
</dbReference>
<dbReference type="PROSITE" id="PS00137">
    <property type="entry name" value="SUBTILASE_HIS"/>
    <property type="match status" value="1"/>
</dbReference>
<dbReference type="EMBL" id="JAGYPE020000022">
    <property type="protein sequence ID" value="MCH6266535.1"/>
    <property type="molecule type" value="Genomic_DNA"/>
</dbReference>
<dbReference type="PANTHER" id="PTHR43806:SF11">
    <property type="entry name" value="CEREVISIN-RELATED"/>
    <property type="match status" value="1"/>
</dbReference>
<keyword evidence="8 10" id="KW-0720">Serine protease</keyword>
<keyword evidence="16" id="KW-1185">Reference proteome</keyword>
<comment type="subcellular location">
    <subcellularLocation>
        <location evidence="2">Secreted</location>
    </subcellularLocation>
</comment>
<dbReference type="InterPro" id="IPR023828">
    <property type="entry name" value="Peptidase_S8_Ser-AS"/>
</dbReference>
<dbReference type="PANTHER" id="PTHR43806">
    <property type="entry name" value="PEPTIDASE S8"/>
    <property type="match status" value="1"/>
</dbReference>
<evidence type="ECO:0000256" key="2">
    <source>
        <dbReference type="ARBA" id="ARBA00004613"/>
    </source>
</evidence>
<feature type="domain" description="SPOR" evidence="13">
    <location>
        <begin position="375"/>
        <end position="454"/>
    </location>
</feature>
<dbReference type="GO" id="GO:0046872">
    <property type="term" value="F:metal ion binding"/>
    <property type="evidence" value="ECO:0007669"/>
    <property type="project" value="UniProtKB-KW"/>
</dbReference>
<keyword evidence="7 10" id="KW-0378">Hydrolase</keyword>
<accession>A0A942YB85</accession>
<dbReference type="Gene3D" id="3.30.70.80">
    <property type="entry name" value="Peptidase S8 propeptide/proteinase inhibitor I9"/>
    <property type="match status" value="1"/>
</dbReference>
<dbReference type="AlphaFoldDB" id="A0A942YB85"/>
<dbReference type="InterPro" id="IPR007730">
    <property type="entry name" value="SPOR-like_dom"/>
</dbReference>
<comment type="caution">
    <text evidence="14">The sequence shown here is derived from an EMBL/GenBank/DDBJ whole genome shotgun (WGS) entry which is preliminary data.</text>
</comment>
<evidence type="ECO:0000313" key="14">
    <source>
        <dbReference type="EMBL" id="MBS4184178.1"/>
    </source>
</evidence>
<dbReference type="EMBL" id="JAGYPE010000004">
    <property type="protein sequence ID" value="MBS4184178.1"/>
    <property type="molecule type" value="Genomic_DNA"/>
</dbReference>
<proteinExistence type="inferred from homology"/>
<dbReference type="PROSITE" id="PS51892">
    <property type="entry name" value="SUBTILASE"/>
    <property type="match status" value="1"/>
</dbReference>
<keyword evidence="6" id="KW-0479">Metal-binding</keyword>
<feature type="signal peptide" evidence="12">
    <location>
        <begin position="1"/>
        <end position="27"/>
    </location>
</feature>
<dbReference type="PROSITE" id="PS00136">
    <property type="entry name" value="SUBTILASE_ASP"/>
    <property type="match status" value="1"/>
</dbReference>
<evidence type="ECO:0000313" key="15">
    <source>
        <dbReference type="EMBL" id="MCH6266535.1"/>
    </source>
</evidence>
<dbReference type="InterPro" id="IPR022398">
    <property type="entry name" value="Peptidase_S8_His-AS"/>
</dbReference>
<keyword evidence="5 10" id="KW-0645">Protease</keyword>
<evidence type="ECO:0000256" key="9">
    <source>
        <dbReference type="ARBA" id="ARBA00022837"/>
    </source>
</evidence>
<evidence type="ECO:0000256" key="11">
    <source>
        <dbReference type="RuleBase" id="RU003355"/>
    </source>
</evidence>
<keyword evidence="12" id="KW-0732">Signal</keyword>
<dbReference type="Gene3D" id="3.40.50.200">
    <property type="entry name" value="Peptidase S8/S53 domain"/>
    <property type="match status" value="1"/>
</dbReference>